<dbReference type="GO" id="GO:0005524">
    <property type="term" value="F:ATP binding"/>
    <property type="evidence" value="ECO:0007669"/>
    <property type="project" value="UniProtKB-KW"/>
</dbReference>
<dbReference type="Pfam" id="PF00587">
    <property type="entry name" value="tRNA-synt_2b"/>
    <property type="match status" value="1"/>
</dbReference>
<reference evidence="12" key="1">
    <citation type="submission" date="2017-09" db="EMBL/GenBank/DDBJ databases">
        <title>Depth-based differentiation of microbial function through sediment-hosted aquifers and enrichment of novel symbionts in the deep terrestrial subsurface.</title>
        <authorList>
            <person name="Probst A.J."/>
            <person name="Ladd B."/>
            <person name="Jarett J.K."/>
            <person name="Geller-Mcgrath D.E."/>
            <person name="Sieber C.M.K."/>
            <person name="Emerson J.B."/>
            <person name="Anantharaman K."/>
            <person name="Thomas B.C."/>
            <person name="Malmstrom R."/>
            <person name="Stieglmeier M."/>
            <person name="Klingl A."/>
            <person name="Woyke T."/>
            <person name="Ryan C.M."/>
            <person name="Banfield J.F."/>
        </authorList>
    </citation>
    <scope>NUCLEOTIDE SEQUENCE [LARGE SCALE GENOMIC DNA]</scope>
</reference>
<dbReference type="AlphaFoldDB" id="A0A2M6Z261"/>
<dbReference type="PANTHER" id="PTHR42753">
    <property type="entry name" value="MITOCHONDRIAL RIBOSOME PROTEIN L39/PROLYL-TRNA LIGASE FAMILY MEMBER"/>
    <property type="match status" value="1"/>
</dbReference>
<dbReference type="PRINTS" id="PR01046">
    <property type="entry name" value="TRNASYNTHPRO"/>
</dbReference>
<keyword evidence="5" id="KW-0067">ATP-binding</keyword>
<evidence type="ECO:0000259" key="10">
    <source>
        <dbReference type="PROSITE" id="PS50862"/>
    </source>
</evidence>
<dbReference type="InterPro" id="IPR002314">
    <property type="entry name" value="aa-tRNA-synt_IIb"/>
</dbReference>
<dbReference type="InterPro" id="IPR004154">
    <property type="entry name" value="Anticodon-bd"/>
</dbReference>
<evidence type="ECO:0000256" key="7">
    <source>
        <dbReference type="ARBA" id="ARBA00023146"/>
    </source>
</evidence>
<gene>
    <name evidence="11" type="ORF">COS93_02465</name>
</gene>
<dbReference type="GO" id="GO:0006433">
    <property type="term" value="P:prolyl-tRNA aminoacylation"/>
    <property type="evidence" value="ECO:0007669"/>
    <property type="project" value="InterPro"/>
</dbReference>
<dbReference type="InterPro" id="IPR050062">
    <property type="entry name" value="Pro-tRNA_synthetase"/>
</dbReference>
<dbReference type="GO" id="GO:0004827">
    <property type="term" value="F:proline-tRNA ligase activity"/>
    <property type="evidence" value="ECO:0007669"/>
    <property type="project" value="UniProtKB-EC"/>
</dbReference>
<protein>
    <recommendedName>
        <fullName evidence="2">Proline--tRNA ligase</fullName>
        <ecNumber evidence="1">6.1.1.15</ecNumber>
    </recommendedName>
    <alternativeName>
        <fullName evidence="8">Prolyl-tRNA synthetase</fullName>
    </alternativeName>
</protein>
<accession>A0A2M6Z261</accession>
<dbReference type="PROSITE" id="PS50862">
    <property type="entry name" value="AA_TRNA_LIGASE_II"/>
    <property type="match status" value="1"/>
</dbReference>
<proteinExistence type="predicted"/>
<evidence type="ECO:0000256" key="5">
    <source>
        <dbReference type="ARBA" id="ARBA00022840"/>
    </source>
</evidence>
<name>A0A2M6Z261_9BACT</name>
<keyword evidence="7 11" id="KW-0030">Aminoacyl-tRNA synthetase</keyword>
<evidence type="ECO:0000256" key="8">
    <source>
        <dbReference type="ARBA" id="ARBA00029731"/>
    </source>
</evidence>
<keyword evidence="6" id="KW-0648">Protein biosynthesis</keyword>
<dbReference type="Proteomes" id="UP000228777">
    <property type="component" value="Unassembled WGS sequence"/>
</dbReference>
<evidence type="ECO:0000313" key="12">
    <source>
        <dbReference type="Proteomes" id="UP000228777"/>
    </source>
</evidence>
<keyword evidence="3" id="KW-0436">Ligase</keyword>
<dbReference type="CDD" id="cd00861">
    <property type="entry name" value="ProRS_anticodon_short"/>
    <property type="match status" value="1"/>
</dbReference>
<evidence type="ECO:0000256" key="2">
    <source>
        <dbReference type="ARBA" id="ARBA00019110"/>
    </source>
</evidence>
<dbReference type="EMBL" id="PEWP01000050">
    <property type="protein sequence ID" value="PIU46463.1"/>
    <property type="molecule type" value="Genomic_DNA"/>
</dbReference>
<dbReference type="Pfam" id="PF03129">
    <property type="entry name" value="HGTP_anticodon"/>
    <property type="match status" value="1"/>
</dbReference>
<sequence length="416" mass="48747">MRQSQLFVKTLKETVKDEKSINAQLLIRGGFIDKLMAGVYSYLPLGFRVLKKIENIIREEMDMIGGQEVFLPALLPKANWLQTNRWQYEEMFKLKSRGGKDYSLGWTHEEVITPLVKKFVNSYKDLPVYVYQIQNKFRDELRSKSGLLRVIEFIMKDFYSFHKNEKDLDKYYEEVKEAYFKIFKRCGLEKQTFLTLASGGTFSKYSHEFQTITPYGEDQIYLCQKCKLGLNKEIIEKENYQCPKCKNKNLKIEKAIEVGNIFKLMDKFSKAFKFTFKDSDGKEKIVLMGCYGIGLGRLMGAIIEVYHDSKGIIWPKEIAPFKVHLIQIGNERNIEEITEKIYENLKKAKIEVLYDDRKEKSVGEKFTDCDLIGIPTRIIISPKTLEKKSAEIKKRAQKKIKLIKLNQLINYVQHNF</sequence>
<evidence type="ECO:0000256" key="1">
    <source>
        <dbReference type="ARBA" id="ARBA00012831"/>
    </source>
</evidence>
<comment type="catalytic activity">
    <reaction evidence="9">
        <text>tRNA(Pro) + L-proline + ATP = L-prolyl-tRNA(Pro) + AMP + diphosphate</text>
        <dbReference type="Rhea" id="RHEA:14305"/>
        <dbReference type="Rhea" id="RHEA-COMP:9700"/>
        <dbReference type="Rhea" id="RHEA-COMP:9702"/>
        <dbReference type="ChEBI" id="CHEBI:30616"/>
        <dbReference type="ChEBI" id="CHEBI:33019"/>
        <dbReference type="ChEBI" id="CHEBI:60039"/>
        <dbReference type="ChEBI" id="CHEBI:78442"/>
        <dbReference type="ChEBI" id="CHEBI:78532"/>
        <dbReference type="ChEBI" id="CHEBI:456215"/>
        <dbReference type="EC" id="6.1.1.15"/>
    </reaction>
</comment>
<dbReference type="EC" id="6.1.1.15" evidence="1"/>
<comment type="caution">
    <text evidence="11">The sequence shown here is derived from an EMBL/GenBank/DDBJ whole genome shotgun (WGS) entry which is preliminary data.</text>
</comment>
<dbReference type="Gene3D" id="3.30.930.10">
    <property type="entry name" value="Bira Bifunctional Protein, Domain 2"/>
    <property type="match status" value="1"/>
</dbReference>
<evidence type="ECO:0000313" key="11">
    <source>
        <dbReference type="EMBL" id="PIU46463.1"/>
    </source>
</evidence>
<dbReference type="InterPro" id="IPR002316">
    <property type="entry name" value="Pro-tRNA-ligase_IIa"/>
</dbReference>
<dbReference type="GO" id="GO:0005829">
    <property type="term" value="C:cytosol"/>
    <property type="evidence" value="ECO:0007669"/>
    <property type="project" value="TreeGrafter"/>
</dbReference>
<dbReference type="InterPro" id="IPR045864">
    <property type="entry name" value="aa-tRNA-synth_II/BPL/LPL"/>
</dbReference>
<evidence type="ECO:0000256" key="3">
    <source>
        <dbReference type="ARBA" id="ARBA00022598"/>
    </source>
</evidence>
<dbReference type="InterPro" id="IPR044140">
    <property type="entry name" value="ProRS_anticodon_short"/>
</dbReference>
<organism evidence="11 12">
    <name type="scientific">bacterium (Candidatus Gribaldobacteria) CG07_land_8_20_14_0_80_33_18</name>
    <dbReference type="NCBI Taxonomy" id="2014272"/>
    <lineage>
        <taxon>Bacteria</taxon>
        <taxon>Candidatus Gribaldobacteria</taxon>
    </lineage>
</organism>
<evidence type="ECO:0000256" key="9">
    <source>
        <dbReference type="ARBA" id="ARBA00047671"/>
    </source>
</evidence>
<evidence type="ECO:0000256" key="4">
    <source>
        <dbReference type="ARBA" id="ARBA00022741"/>
    </source>
</evidence>
<dbReference type="InterPro" id="IPR006195">
    <property type="entry name" value="aa-tRNA-synth_II"/>
</dbReference>
<dbReference type="SUPFAM" id="SSF55681">
    <property type="entry name" value="Class II aaRS and biotin synthetases"/>
    <property type="match status" value="1"/>
</dbReference>
<dbReference type="InterPro" id="IPR036621">
    <property type="entry name" value="Anticodon-bd_dom_sf"/>
</dbReference>
<feature type="domain" description="Aminoacyl-transfer RNA synthetases class-II family profile" evidence="10">
    <location>
        <begin position="38"/>
        <end position="315"/>
    </location>
</feature>
<dbReference type="Gene3D" id="3.40.50.800">
    <property type="entry name" value="Anticodon-binding domain"/>
    <property type="match status" value="1"/>
</dbReference>
<dbReference type="PANTHER" id="PTHR42753:SF2">
    <property type="entry name" value="PROLINE--TRNA LIGASE"/>
    <property type="match status" value="1"/>
</dbReference>
<keyword evidence="4" id="KW-0547">Nucleotide-binding</keyword>
<dbReference type="SUPFAM" id="SSF52954">
    <property type="entry name" value="Class II aaRS ABD-related"/>
    <property type="match status" value="1"/>
</dbReference>
<evidence type="ECO:0000256" key="6">
    <source>
        <dbReference type="ARBA" id="ARBA00022917"/>
    </source>
</evidence>